<sequence>MYCRPVASRALDGASGSSLVLSPPADPQSALTSMFMDGLQSLLTLSISSGEASQMPINSVPGLTTPNPSPARASPLSRLTSPNPLSPDAPASKFLQPSLELLGERYNSAVGRIFESAIKTSEVLKTGVMSAWFDPVSVGPITRETSLGLWYDFRGKYGRSRRDSSASSQSYAGGGATRGLKDVLMIWNDQSTFTFNSNVMENMYKDISVASPVKGEQKDLERDQKVLCTVELGLVCVRRESGEADMNGTGKPPKDEDRREEESMSRTLLVKPKVLLESVRDLL</sequence>
<dbReference type="EMBL" id="KV425553">
    <property type="protein sequence ID" value="KZT29859.1"/>
    <property type="molecule type" value="Genomic_DNA"/>
</dbReference>
<evidence type="ECO:0000313" key="3">
    <source>
        <dbReference type="Proteomes" id="UP000076761"/>
    </source>
</evidence>
<gene>
    <name evidence="2" type="ORF">NEOLEDRAFT_480959</name>
</gene>
<dbReference type="STRING" id="1314782.A0A165VLR9"/>
<keyword evidence="3" id="KW-1185">Reference proteome</keyword>
<reference evidence="2 3" key="1">
    <citation type="journal article" date="2016" name="Mol. Biol. Evol.">
        <title>Comparative Genomics of Early-Diverging Mushroom-Forming Fungi Provides Insights into the Origins of Lignocellulose Decay Capabilities.</title>
        <authorList>
            <person name="Nagy L.G."/>
            <person name="Riley R."/>
            <person name="Tritt A."/>
            <person name="Adam C."/>
            <person name="Daum C."/>
            <person name="Floudas D."/>
            <person name="Sun H."/>
            <person name="Yadav J.S."/>
            <person name="Pangilinan J."/>
            <person name="Larsson K.H."/>
            <person name="Matsuura K."/>
            <person name="Barry K."/>
            <person name="Labutti K."/>
            <person name="Kuo R."/>
            <person name="Ohm R.A."/>
            <person name="Bhattacharya S.S."/>
            <person name="Shirouzu T."/>
            <person name="Yoshinaga Y."/>
            <person name="Martin F.M."/>
            <person name="Grigoriev I.V."/>
            <person name="Hibbett D.S."/>
        </authorList>
    </citation>
    <scope>NUCLEOTIDE SEQUENCE [LARGE SCALE GENOMIC DNA]</scope>
    <source>
        <strain evidence="2 3">HHB14362 ss-1</strain>
    </source>
</reference>
<feature type="compositionally biased region" description="Polar residues" evidence="1">
    <location>
        <begin position="56"/>
        <end position="66"/>
    </location>
</feature>
<dbReference type="OrthoDB" id="3222645at2759"/>
<evidence type="ECO:0000313" key="2">
    <source>
        <dbReference type="EMBL" id="KZT29859.1"/>
    </source>
</evidence>
<feature type="compositionally biased region" description="Basic and acidic residues" evidence="1">
    <location>
        <begin position="252"/>
        <end position="264"/>
    </location>
</feature>
<proteinExistence type="predicted"/>
<feature type="region of interest" description="Disordered" evidence="1">
    <location>
        <begin position="243"/>
        <end position="265"/>
    </location>
</feature>
<organism evidence="2 3">
    <name type="scientific">Neolentinus lepideus HHB14362 ss-1</name>
    <dbReference type="NCBI Taxonomy" id="1314782"/>
    <lineage>
        <taxon>Eukaryota</taxon>
        <taxon>Fungi</taxon>
        <taxon>Dikarya</taxon>
        <taxon>Basidiomycota</taxon>
        <taxon>Agaricomycotina</taxon>
        <taxon>Agaricomycetes</taxon>
        <taxon>Gloeophyllales</taxon>
        <taxon>Gloeophyllaceae</taxon>
        <taxon>Neolentinus</taxon>
    </lineage>
</organism>
<dbReference type="InParanoid" id="A0A165VLR9"/>
<protein>
    <submittedName>
        <fullName evidence="2">Uncharacterized protein</fullName>
    </submittedName>
</protein>
<feature type="region of interest" description="Disordered" evidence="1">
    <location>
        <begin position="56"/>
        <end position="90"/>
    </location>
</feature>
<evidence type="ECO:0000256" key="1">
    <source>
        <dbReference type="SAM" id="MobiDB-lite"/>
    </source>
</evidence>
<name>A0A165VLR9_9AGAM</name>
<dbReference type="Proteomes" id="UP000076761">
    <property type="component" value="Unassembled WGS sequence"/>
</dbReference>
<accession>A0A165VLR9</accession>
<dbReference type="AlphaFoldDB" id="A0A165VLR9"/>